<comment type="caution">
    <text evidence="2">The sequence shown here is derived from an EMBL/GenBank/DDBJ whole genome shotgun (WGS) entry which is preliminary data.</text>
</comment>
<dbReference type="Proteomes" id="UP000676336">
    <property type="component" value="Unassembled WGS sequence"/>
</dbReference>
<feature type="non-terminal residue" evidence="2">
    <location>
        <position position="90"/>
    </location>
</feature>
<proteinExistence type="predicted"/>
<feature type="non-terminal residue" evidence="2">
    <location>
        <position position="1"/>
    </location>
</feature>
<evidence type="ECO:0000256" key="1">
    <source>
        <dbReference type="SAM" id="MobiDB-lite"/>
    </source>
</evidence>
<evidence type="ECO:0000313" key="3">
    <source>
        <dbReference type="Proteomes" id="UP000676336"/>
    </source>
</evidence>
<dbReference type="AlphaFoldDB" id="A0A8S2WB70"/>
<protein>
    <submittedName>
        <fullName evidence="2">Uncharacterized protein</fullName>
    </submittedName>
</protein>
<dbReference type="EMBL" id="CAJOBI010061250">
    <property type="protein sequence ID" value="CAF4416444.1"/>
    <property type="molecule type" value="Genomic_DNA"/>
</dbReference>
<evidence type="ECO:0000313" key="2">
    <source>
        <dbReference type="EMBL" id="CAF4416444.1"/>
    </source>
</evidence>
<reference evidence="2" key="1">
    <citation type="submission" date="2021-02" db="EMBL/GenBank/DDBJ databases">
        <authorList>
            <person name="Nowell W R."/>
        </authorList>
    </citation>
    <scope>NUCLEOTIDE SEQUENCE</scope>
</reference>
<gene>
    <name evidence="2" type="ORF">SMN809_LOCUS31145</name>
</gene>
<feature type="region of interest" description="Disordered" evidence="1">
    <location>
        <begin position="59"/>
        <end position="81"/>
    </location>
</feature>
<organism evidence="2 3">
    <name type="scientific">Rotaria magnacalcarata</name>
    <dbReference type="NCBI Taxonomy" id="392030"/>
    <lineage>
        <taxon>Eukaryota</taxon>
        <taxon>Metazoa</taxon>
        <taxon>Spiralia</taxon>
        <taxon>Gnathifera</taxon>
        <taxon>Rotifera</taxon>
        <taxon>Eurotatoria</taxon>
        <taxon>Bdelloidea</taxon>
        <taxon>Philodinida</taxon>
        <taxon>Philodinidae</taxon>
        <taxon>Rotaria</taxon>
    </lineage>
</organism>
<accession>A0A8S2WB70</accession>
<sequence length="90" mass="10269">DGKEKEVLEMRKILKHKIIEESGSIDRIVEEAYHAIHAQPQSIDLIINLPAIHTIKNTLQKQRRKTRPPVPQTIEQLPSPLPGVYCKTAQ</sequence>
<name>A0A8S2WB70_9BILA</name>